<proteinExistence type="predicted"/>
<dbReference type="GO" id="GO:0016301">
    <property type="term" value="F:kinase activity"/>
    <property type="evidence" value="ECO:0007669"/>
    <property type="project" value="UniProtKB-KW"/>
</dbReference>
<dbReference type="GO" id="GO:0006040">
    <property type="term" value="P:amino sugar metabolic process"/>
    <property type="evidence" value="ECO:0007669"/>
    <property type="project" value="InterPro"/>
</dbReference>
<dbReference type="Proteomes" id="UP000176050">
    <property type="component" value="Chromosome"/>
</dbReference>
<dbReference type="GO" id="GO:0016773">
    <property type="term" value="F:phosphotransferase activity, alcohol group as acceptor"/>
    <property type="evidence" value="ECO:0007669"/>
    <property type="project" value="InterPro"/>
</dbReference>
<protein>
    <submittedName>
        <fullName evidence="1">Anhydro-N-acetylmuramic acid kinase</fullName>
    </submittedName>
</protein>
<keyword evidence="1" id="KW-0418">Kinase</keyword>
<dbReference type="InterPro" id="IPR005338">
    <property type="entry name" value="Anhydro_N_Ac-Mur_kinase"/>
</dbReference>
<dbReference type="NCBIfam" id="NF007144">
    <property type="entry name" value="PRK09585.2-3"/>
    <property type="match status" value="1"/>
</dbReference>
<evidence type="ECO:0000313" key="1">
    <source>
        <dbReference type="EMBL" id="AOW20343.1"/>
    </source>
</evidence>
<accession>A0A1D8P6Z5</accession>
<dbReference type="InterPro" id="IPR043129">
    <property type="entry name" value="ATPase_NBD"/>
</dbReference>
<keyword evidence="1" id="KW-0808">Transferase</keyword>
<dbReference type="PANTHER" id="PTHR30605">
    <property type="entry name" value="ANHYDRO-N-ACETYLMURAMIC ACID KINASE"/>
    <property type="match status" value="1"/>
</dbReference>
<dbReference type="GO" id="GO:0009254">
    <property type="term" value="P:peptidoglycan turnover"/>
    <property type="evidence" value="ECO:0007669"/>
    <property type="project" value="InterPro"/>
</dbReference>
<dbReference type="RefSeq" id="WP_070236481.1">
    <property type="nucleotide sequence ID" value="NZ_CP017478.1"/>
</dbReference>
<dbReference type="PANTHER" id="PTHR30605:SF0">
    <property type="entry name" value="ANHYDRO-N-ACETYLMURAMIC ACID KINASE"/>
    <property type="match status" value="1"/>
</dbReference>
<name>A0A1D8P6Z5_9FLAO</name>
<dbReference type="Gene3D" id="3.30.420.40">
    <property type="match status" value="2"/>
</dbReference>
<dbReference type="OrthoDB" id="9763949at2"/>
<dbReference type="SUPFAM" id="SSF53067">
    <property type="entry name" value="Actin-like ATPase domain"/>
    <property type="match status" value="1"/>
</dbReference>
<sequence length="352" mass="39444">MNSNKSYVIGMMSGTSLDGVDLVYVSFSKNGEYSFEIICSKTFSYSDEWKLKLKNAFNQSKILIEKLNVEYGIYIGTLINSFISNYNIGKVDFIASHGHTIFHKPEQGYTLQIGDGDSISKLTGYKVVCDFRTQDVELGGQGAPLVPIGDKLLFSEYEYCLNLGGFANISFDKNERRIAFDICPVNIVLNHYANKLGLEYDNKGKIASQGNINTLMLEELNSLSFYTNQIPKSLGFEFVVSKIFPIIEKYNCSEQDILRTFIEHIAIQISLQIKNEGSLLITGGGAFNNFLIERLQKYIKNLIIIPNKTIINFKESLIFAFLGLLRLENKVNCLQSVTGAKKDHSSGIICNG</sequence>
<gene>
    <name evidence="1" type="ORF">LPB138_06465</name>
</gene>
<dbReference type="STRING" id="1850246.LPB138_06465"/>
<keyword evidence="2" id="KW-1185">Reference proteome</keyword>
<dbReference type="EMBL" id="CP017478">
    <property type="protein sequence ID" value="AOW20343.1"/>
    <property type="molecule type" value="Genomic_DNA"/>
</dbReference>
<evidence type="ECO:0000313" key="2">
    <source>
        <dbReference type="Proteomes" id="UP000176050"/>
    </source>
</evidence>
<reference evidence="1 2" key="1">
    <citation type="submission" date="2016-10" db="EMBL/GenBank/DDBJ databases">
        <title>Lutibacter sp. LPB0138, isolated from marine gastropod.</title>
        <authorList>
            <person name="Kim E."/>
            <person name="Yi H."/>
        </authorList>
    </citation>
    <scope>NUCLEOTIDE SEQUENCE [LARGE SCALE GENOMIC DNA]</scope>
    <source>
        <strain evidence="1 2">LPB0138</strain>
    </source>
</reference>
<dbReference type="KEGG" id="lul:LPB138_06465"/>
<dbReference type="GO" id="GO:0005524">
    <property type="term" value="F:ATP binding"/>
    <property type="evidence" value="ECO:0007669"/>
    <property type="project" value="InterPro"/>
</dbReference>
<dbReference type="Pfam" id="PF03702">
    <property type="entry name" value="AnmK"/>
    <property type="match status" value="1"/>
</dbReference>
<dbReference type="AlphaFoldDB" id="A0A1D8P6Z5"/>
<organism evidence="1 2">
    <name type="scientific">Urechidicola croceus</name>
    <dbReference type="NCBI Taxonomy" id="1850246"/>
    <lineage>
        <taxon>Bacteria</taxon>
        <taxon>Pseudomonadati</taxon>
        <taxon>Bacteroidota</taxon>
        <taxon>Flavobacteriia</taxon>
        <taxon>Flavobacteriales</taxon>
        <taxon>Flavobacteriaceae</taxon>
        <taxon>Urechidicola</taxon>
    </lineage>
</organism>